<sequence>MTADIQKYVKNCDICQRHKNRNHQRYGQLQPLPIAEKPFRHYSMDFITGLPPSQGKDAILTIVDRFTKMAWFIACNTTTTTDQLIEIFEDKIISSFGYPIDIVSDRGPVFISEKWRQYAKDHKIHLMLSSGYHPQTNGQTERVNQILESYLRCYVNKHLTNWVNYLLKAQLCYNSSQHSATKIAPINAAFGIQAIVTAWDTQILDELDIPYLPDRTESIDEIRERIRKANDKYAKYYNQKTIPPPIFQPNDQVLVKNGKVGFFHQSNKLEPTFVGPFSVKRKIGEHNYELNFPETIRRRYPASFHVSELEPYNADLSSNNFMQNIVIDEILEADNLEKPSHYNCLYRSQLSDYDYRSVTWVPRDIVRKKAYSKLIEFNRRASPTEEPQ</sequence>
<dbReference type="STRING" id="653667.S9W947"/>
<organism evidence="3 4">
    <name type="scientific">Schizosaccharomyces cryophilus (strain OY26 / ATCC MYA-4695 / CBS 11777 / NBRC 106824 / NRRL Y48691)</name>
    <name type="common">Fission yeast</name>
    <dbReference type="NCBI Taxonomy" id="653667"/>
    <lineage>
        <taxon>Eukaryota</taxon>
        <taxon>Fungi</taxon>
        <taxon>Dikarya</taxon>
        <taxon>Ascomycota</taxon>
        <taxon>Taphrinomycotina</taxon>
        <taxon>Schizosaccharomycetes</taxon>
        <taxon>Schizosaccharomycetales</taxon>
        <taxon>Schizosaccharomycetaceae</taxon>
        <taxon>Schizosaccharomyces</taxon>
    </lineage>
</organism>
<dbReference type="GeneID" id="25039448"/>
<dbReference type="InterPro" id="IPR050951">
    <property type="entry name" value="Retrovirus_Pol_polyprotein"/>
</dbReference>
<dbReference type="InterPro" id="IPR036397">
    <property type="entry name" value="RNaseH_sf"/>
</dbReference>
<dbReference type="InterPro" id="IPR012337">
    <property type="entry name" value="RNaseH-like_sf"/>
</dbReference>
<keyword evidence="1" id="KW-0694">RNA-binding</keyword>
<dbReference type="GO" id="GO:0005634">
    <property type="term" value="C:nucleus"/>
    <property type="evidence" value="ECO:0007669"/>
    <property type="project" value="UniProtKB-ARBA"/>
</dbReference>
<evidence type="ECO:0000313" key="3">
    <source>
        <dbReference type="EMBL" id="EPY54325.1"/>
    </source>
</evidence>
<dbReference type="Pfam" id="PF00665">
    <property type="entry name" value="rve"/>
    <property type="match status" value="1"/>
</dbReference>
<dbReference type="Proteomes" id="UP000015464">
    <property type="component" value="Unassembled WGS sequence"/>
</dbReference>
<evidence type="ECO:0000256" key="1">
    <source>
        <dbReference type="ARBA" id="ARBA00022884"/>
    </source>
</evidence>
<dbReference type="PANTHER" id="PTHR37984:SF5">
    <property type="entry name" value="PROTEIN NYNRIN-LIKE"/>
    <property type="match status" value="1"/>
</dbReference>
<dbReference type="InterPro" id="IPR056924">
    <property type="entry name" value="SH3_Tf2-1"/>
</dbReference>
<evidence type="ECO:0000259" key="2">
    <source>
        <dbReference type="PROSITE" id="PS50994"/>
    </source>
</evidence>
<reference evidence="3 4" key="1">
    <citation type="journal article" date="2011" name="Science">
        <title>Comparative functional genomics of the fission yeasts.</title>
        <authorList>
            <person name="Rhind N."/>
            <person name="Chen Z."/>
            <person name="Yassour M."/>
            <person name="Thompson D.A."/>
            <person name="Haas B.J."/>
            <person name="Habib N."/>
            <person name="Wapinski I."/>
            <person name="Roy S."/>
            <person name="Lin M.F."/>
            <person name="Heiman D.I."/>
            <person name="Young S.K."/>
            <person name="Furuya K."/>
            <person name="Guo Y."/>
            <person name="Pidoux A."/>
            <person name="Chen H.M."/>
            <person name="Robbertse B."/>
            <person name="Goldberg J.M."/>
            <person name="Aoki K."/>
            <person name="Bayne E.H."/>
            <person name="Berlin A.M."/>
            <person name="Desjardins C.A."/>
            <person name="Dobbs E."/>
            <person name="Dukaj L."/>
            <person name="Fan L."/>
            <person name="FitzGerald M.G."/>
            <person name="French C."/>
            <person name="Gujja S."/>
            <person name="Hansen K."/>
            <person name="Keifenheim D."/>
            <person name="Levin J.Z."/>
            <person name="Mosher R.A."/>
            <person name="Mueller C.A."/>
            <person name="Pfiffner J."/>
            <person name="Priest M."/>
            <person name="Russ C."/>
            <person name="Smialowska A."/>
            <person name="Swoboda P."/>
            <person name="Sykes S.M."/>
            <person name="Vaughn M."/>
            <person name="Vengrova S."/>
            <person name="Yoder R."/>
            <person name="Zeng Q."/>
            <person name="Allshire R."/>
            <person name="Baulcombe D."/>
            <person name="Birren B.W."/>
            <person name="Brown W."/>
            <person name="Ekwall K."/>
            <person name="Kellis M."/>
            <person name="Leatherwood J."/>
            <person name="Levin H."/>
            <person name="Margalit H."/>
            <person name="Martienssen R."/>
            <person name="Nieduszynski C.A."/>
            <person name="Spatafora J.W."/>
            <person name="Friedman N."/>
            <person name="Dalgaard J.Z."/>
            <person name="Baumann P."/>
            <person name="Niki H."/>
            <person name="Regev A."/>
            <person name="Nusbaum C."/>
        </authorList>
    </citation>
    <scope>NUCLEOTIDE SEQUENCE [LARGE SCALE GENOMIC DNA]</scope>
    <source>
        <strain evidence="4">OY26 / ATCC MYA-4695 / CBS 11777 / NBRC 106824 / NRRL Y48691</strain>
    </source>
</reference>
<protein>
    <recommendedName>
        <fullName evidence="2">Integrase catalytic domain-containing protein</fullName>
    </recommendedName>
</protein>
<dbReference type="RefSeq" id="XP_013022153.1">
    <property type="nucleotide sequence ID" value="XM_013166699.1"/>
</dbReference>
<dbReference type="eggNOG" id="KOG0017">
    <property type="taxonomic scope" value="Eukaryota"/>
</dbReference>
<dbReference type="PANTHER" id="PTHR37984">
    <property type="entry name" value="PROTEIN CBG26694"/>
    <property type="match status" value="1"/>
</dbReference>
<dbReference type="Gene3D" id="3.30.420.10">
    <property type="entry name" value="Ribonuclease H-like superfamily/Ribonuclease H"/>
    <property type="match status" value="1"/>
</dbReference>
<evidence type="ECO:0000313" key="4">
    <source>
        <dbReference type="Proteomes" id="UP000015464"/>
    </source>
</evidence>
<dbReference type="AlphaFoldDB" id="S9W947"/>
<name>S9W947_SCHCR</name>
<keyword evidence="4" id="KW-1185">Reference proteome</keyword>
<dbReference type="InterPro" id="IPR001584">
    <property type="entry name" value="Integrase_cat-core"/>
</dbReference>
<dbReference type="EMBL" id="KE546988">
    <property type="protein sequence ID" value="EPY54325.1"/>
    <property type="molecule type" value="Genomic_DNA"/>
</dbReference>
<accession>S9W947</accession>
<dbReference type="GO" id="GO:0015074">
    <property type="term" value="P:DNA integration"/>
    <property type="evidence" value="ECO:0007669"/>
    <property type="project" value="InterPro"/>
</dbReference>
<proteinExistence type="predicted"/>
<dbReference type="HOGENOM" id="CLU_000384_6_1_1"/>
<dbReference type="GO" id="GO:0003723">
    <property type="term" value="F:RNA binding"/>
    <property type="evidence" value="ECO:0007669"/>
    <property type="project" value="UniProtKB-KW"/>
</dbReference>
<dbReference type="SUPFAM" id="SSF53098">
    <property type="entry name" value="Ribonuclease H-like"/>
    <property type="match status" value="1"/>
</dbReference>
<feature type="domain" description="Integrase catalytic" evidence="2">
    <location>
        <begin position="34"/>
        <end position="193"/>
    </location>
</feature>
<dbReference type="OrthoDB" id="5101518at2759"/>
<gene>
    <name evidence="3" type="ORF">SPOG_05730</name>
</gene>
<dbReference type="PROSITE" id="PS50994">
    <property type="entry name" value="INTEGRASE"/>
    <property type="match status" value="1"/>
</dbReference>
<dbReference type="OMA" id="EIMKECH"/>
<dbReference type="Pfam" id="PF24626">
    <property type="entry name" value="SH3_Tf2-1"/>
    <property type="match status" value="1"/>
</dbReference>